<keyword evidence="3" id="KW-0614">Plasmid</keyword>
<dbReference type="EMBL" id="LNKA01000019">
    <property type="protein sequence ID" value="KTC64688.1"/>
    <property type="molecule type" value="Genomic_DNA"/>
</dbReference>
<dbReference type="Proteomes" id="UP000281170">
    <property type="component" value="Plasmid 24"/>
</dbReference>
<evidence type="ECO:0000313" key="4">
    <source>
        <dbReference type="Proteomes" id="UP000054859"/>
    </source>
</evidence>
<evidence type="ECO:0000313" key="2">
    <source>
        <dbReference type="EMBL" id="KTC64688.1"/>
    </source>
</evidence>
<name>A0A0W0R0Q6_9GAMM</name>
<dbReference type="RefSeq" id="WP_058463042.1">
    <property type="nucleotide sequence ID" value="NZ_CAAAHS010000001.1"/>
</dbReference>
<sequence length="288" mass="33750">MKFETWDRDTLIKEIQTEFEVLTQLPGELHYSNEKLLEKDIKDLQNIYFDLKRKTDKNFYPQYEKELDRAYEFNAPEYDADFISWSKHPTWEIDEAIALLLGKDPTKVTWDKLKEDSPDFPLARKFNQLRITVLRCISSGELVEPIIPAEFLVWAKEMNLDIPEALIRGVNSFKRPVINLKEPYEQLNKQYTEALELISEQDRLIANLKDAQQQSDTDKPLGEKERQSLYKLIAAMAYAGYKYNPNDKKSATPKEISEDITKILSDNLDTDTVRKWLKKACEAYPNQN</sequence>
<evidence type="ECO:0000313" key="3">
    <source>
        <dbReference type="EMBL" id="VEH86156.1"/>
    </source>
</evidence>
<reference evidence="2 4" key="1">
    <citation type="submission" date="2015-11" db="EMBL/GenBank/DDBJ databases">
        <title>Identification of large and diverse effector repertoires of 38 Legionella species.</title>
        <authorList>
            <person name="Burstein D."/>
            <person name="Amaro F."/>
            <person name="Zusman T."/>
            <person name="Lifshitz Z."/>
            <person name="Cohen O."/>
            <person name="Gilbert J.A."/>
            <person name="Pupko T."/>
            <person name="Shuman H.A."/>
            <person name="Segal G."/>
        </authorList>
    </citation>
    <scope>NUCLEOTIDE SEQUENCE [LARGE SCALE GENOMIC DNA]</scope>
    <source>
        <strain evidence="2 4">1762-AUS-E</strain>
    </source>
</reference>
<dbReference type="AlphaFoldDB" id="A0A0W0R0Q6"/>
<dbReference type="OrthoDB" id="5773058at2"/>
<organism evidence="2 4">
    <name type="scientific">Legionella adelaidensis</name>
    <dbReference type="NCBI Taxonomy" id="45056"/>
    <lineage>
        <taxon>Bacteria</taxon>
        <taxon>Pseudomonadati</taxon>
        <taxon>Pseudomonadota</taxon>
        <taxon>Gammaproteobacteria</taxon>
        <taxon>Legionellales</taxon>
        <taxon>Legionellaceae</taxon>
        <taxon>Legionella</taxon>
    </lineage>
</organism>
<feature type="coiled-coil region" evidence="1">
    <location>
        <begin position="184"/>
        <end position="214"/>
    </location>
</feature>
<dbReference type="Proteomes" id="UP000054859">
    <property type="component" value="Unassembled WGS sequence"/>
</dbReference>
<dbReference type="EMBL" id="LR134433">
    <property type="protein sequence ID" value="VEH86156.1"/>
    <property type="molecule type" value="Genomic_DNA"/>
</dbReference>
<evidence type="ECO:0000256" key="1">
    <source>
        <dbReference type="SAM" id="Coils"/>
    </source>
</evidence>
<keyword evidence="1" id="KW-0175">Coiled coil</keyword>
<keyword evidence="4" id="KW-1185">Reference proteome</keyword>
<dbReference type="STRING" id="45056.Lade_1982"/>
<proteinExistence type="predicted"/>
<gene>
    <name evidence="2" type="ORF">Lade_1982</name>
    <name evidence="3" type="ORF">NCTC12735_01804</name>
</gene>
<protein>
    <submittedName>
        <fullName evidence="2">Uncharacterized protein</fullName>
    </submittedName>
</protein>
<geneLocation type="plasmid" evidence="3 5">
    <name>24</name>
</geneLocation>
<evidence type="ECO:0000313" key="5">
    <source>
        <dbReference type="Proteomes" id="UP000281170"/>
    </source>
</evidence>
<dbReference type="KEGG" id="ladl:NCTC12735_01804"/>
<dbReference type="PATRIC" id="fig|45056.6.peg.2045"/>
<reference evidence="3 5" key="2">
    <citation type="submission" date="2018-12" db="EMBL/GenBank/DDBJ databases">
        <authorList>
            <consortium name="Pathogen Informatics"/>
        </authorList>
    </citation>
    <scope>NUCLEOTIDE SEQUENCE [LARGE SCALE GENOMIC DNA]</scope>
    <source>
        <strain evidence="3 5">NCTC12735</strain>
        <plasmid evidence="5">24</plasmid>
    </source>
</reference>
<accession>A0A0W0R0Q6</accession>